<dbReference type="Proteomes" id="UP000663877">
    <property type="component" value="Unassembled WGS sequence"/>
</dbReference>
<dbReference type="OrthoDB" id="10054224at2759"/>
<dbReference type="Proteomes" id="UP000663832">
    <property type="component" value="Unassembled WGS sequence"/>
</dbReference>
<dbReference type="AlphaFoldDB" id="A0A815ZMD0"/>
<evidence type="ECO:0000313" key="1">
    <source>
        <dbReference type="EMBL" id="CAF1585342.1"/>
    </source>
</evidence>
<keyword evidence="3" id="KW-1185">Reference proteome</keyword>
<dbReference type="EMBL" id="CAJNOM010007540">
    <property type="protein sequence ID" value="CAF1675955.1"/>
    <property type="molecule type" value="Genomic_DNA"/>
</dbReference>
<gene>
    <name evidence="1" type="ORF">BJG266_LOCUS49108</name>
    <name evidence="2" type="ORF">QVE165_LOCUS66189</name>
</gene>
<reference evidence="1" key="1">
    <citation type="submission" date="2021-02" db="EMBL/GenBank/DDBJ databases">
        <authorList>
            <person name="Nowell W R."/>
        </authorList>
    </citation>
    <scope>NUCLEOTIDE SEQUENCE</scope>
</reference>
<accession>A0A815ZMD0</accession>
<name>A0A815ZMD0_9BILA</name>
<comment type="caution">
    <text evidence="1">The sequence shown here is derived from an EMBL/GenBank/DDBJ whole genome shotgun (WGS) entry which is preliminary data.</text>
</comment>
<evidence type="ECO:0000313" key="2">
    <source>
        <dbReference type="EMBL" id="CAF1675955.1"/>
    </source>
</evidence>
<protein>
    <submittedName>
        <fullName evidence="1">Uncharacterized protein</fullName>
    </submittedName>
</protein>
<dbReference type="EMBL" id="CAJNOI010007109">
    <property type="protein sequence ID" value="CAF1585342.1"/>
    <property type="molecule type" value="Genomic_DNA"/>
</dbReference>
<proteinExistence type="predicted"/>
<evidence type="ECO:0000313" key="4">
    <source>
        <dbReference type="Proteomes" id="UP000663877"/>
    </source>
</evidence>
<sequence>MISISYDSKDKNVLSEVNDTSELSFEEANKTTTIPKSTFINTSVTSEQSTSIDIEHKTSNSQSILTINCHKSSCVWPKGISDQVDFIEFVISDEEMNAYWETVKDFF</sequence>
<evidence type="ECO:0000313" key="3">
    <source>
        <dbReference type="Proteomes" id="UP000663832"/>
    </source>
</evidence>
<organism evidence="1 4">
    <name type="scientific">Adineta steineri</name>
    <dbReference type="NCBI Taxonomy" id="433720"/>
    <lineage>
        <taxon>Eukaryota</taxon>
        <taxon>Metazoa</taxon>
        <taxon>Spiralia</taxon>
        <taxon>Gnathifera</taxon>
        <taxon>Rotifera</taxon>
        <taxon>Eurotatoria</taxon>
        <taxon>Bdelloidea</taxon>
        <taxon>Adinetida</taxon>
        <taxon>Adinetidae</taxon>
        <taxon>Adineta</taxon>
    </lineage>
</organism>